<feature type="non-terminal residue" evidence="4">
    <location>
        <position position="1"/>
    </location>
</feature>
<dbReference type="Pfam" id="PF01055">
    <property type="entry name" value="Glyco_hydro_31_2nd"/>
    <property type="match status" value="1"/>
</dbReference>
<evidence type="ECO:0000256" key="1">
    <source>
        <dbReference type="ARBA" id="ARBA00007806"/>
    </source>
</evidence>
<dbReference type="EMBL" id="BART01032674">
    <property type="protein sequence ID" value="GAH13507.1"/>
    <property type="molecule type" value="Genomic_DNA"/>
</dbReference>
<protein>
    <submittedName>
        <fullName evidence="4">Uncharacterized protein</fullName>
    </submittedName>
</protein>
<dbReference type="AlphaFoldDB" id="X1D041"/>
<dbReference type="SUPFAM" id="SSF74650">
    <property type="entry name" value="Galactose mutarotase-like"/>
    <property type="match status" value="1"/>
</dbReference>
<dbReference type="InterPro" id="IPR051816">
    <property type="entry name" value="Glycosyl_Hydrolase_31"/>
</dbReference>
<dbReference type="GO" id="GO:0004553">
    <property type="term" value="F:hydrolase activity, hydrolyzing O-glycosyl compounds"/>
    <property type="evidence" value="ECO:0007669"/>
    <property type="project" value="InterPro"/>
</dbReference>
<organism evidence="4">
    <name type="scientific">marine sediment metagenome</name>
    <dbReference type="NCBI Taxonomy" id="412755"/>
    <lineage>
        <taxon>unclassified sequences</taxon>
        <taxon>metagenomes</taxon>
        <taxon>ecological metagenomes</taxon>
    </lineage>
</organism>
<dbReference type="Pfam" id="PF13802">
    <property type="entry name" value="Gal_mutarotas_2"/>
    <property type="match status" value="1"/>
</dbReference>
<sequence length="186" mass="21594">FKENKKIMRFHLRELESIYGLGQDPMANLNQRDKERRMWQQWDGFRRSGNAGVPFLLSNLGYGILLNTSWPARFAIGKAEAAERGLGDAWAPAPWPWESSGENDPDAMAIILDEGDMDLFIICRDSFDKILRGYCELTGYAPMPPKWALGFMQCKNRYRSQEELLWIASQYRKRKIPCDVLIIDWL</sequence>
<feature type="domain" description="Glycoside hydrolase family 31 N-terminal" evidence="3">
    <location>
        <begin position="6"/>
        <end position="74"/>
    </location>
</feature>
<dbReference type="InterPro" id="IPR011013">
    <property type="entry name" value="Gal_mutarotase_sf_dom"/>
</dbReference>
<dbReference type="InterPro" id="IPR025887">
    <property type="entry name" value="Glyco_hydro_31_N_dom"/>
</dbReference>
<feature type="domain" description="Glycoside hydrolase family 31 TIM barrel" evidence="2">
    <location>
        <begin position="142"/>
        <end position="185"/>
    </location>
</feature>
<gene>
    <name evidence="4" type="ORF">S01H4_56399</name>
</gene>
<evidence type="ECO:0000259" key="2">
    <source>
        <dbReference type="Pfam" id="PF01055"/>
    </source>
</evidence>
<evidence type="ECO:0000313" key="4">
    <source>
        <dbReference type="EMBL" id="GAH13507.1"/>
    </source>
</evidence>
<comment type="caution">
    <text evidence="4">The sequence shown here is derived from an EMBL/GenBank/DDBJ whole genome shotgun (WGS) entry which is preliminary data.</text>
</comment>
<dbReference type="PANTHER" id="PTHR43863">
    <property type="entry name" value="HYDROLASE, PUTATIVE (AFU_ORTHOLOGUE AFUA_1G03140)-RELATED"/>
    <property type="match status" value="1"/>
</dbReference>
<dbReference type="SUPFAM" id="SSF51445">
    <property type="entry name" value="(Trans)glycosidases"/>
    <property type="match status" value="1"/>
</dbReference>
<dbReference type="InterPro" id="IPR017853">
    <property type="entry name" value="GH"/>
</dbReference>
<proteinExistence type="inferred from homology"/>
<dbReference type="CDD" id="cd14752">
    <property type="entry name" value="GH31_N"/>
    <property type="match status" value="1"/>
</dbReference>
<reference evidence="4" key="1">
    <citation type="journal article" date="2014" name="Front. Microbiol.">
        <title>High frequency of phylogenetically diverse reductive dehalogenase-homologous genes in deep subseafloor sedimentary metagenomes.</title>
        <authorList>
            <person name="Kawai M."/>
            <person name="Futagami T."/>
            <person name="Toyoda A."/>
            <person name="Takaki Y."/>
            <person name="Nishi S."/>
            <person name="Hori S."/>
            <person name="Arai W."/>
            <person name="Tsubouchi T."/>
            <person name="Morono Y."/>
            <person name="Uchiyama I."/>
            <person name="Ito T."/>
            <person name="Fujiyama A."/>
            <person name="Inagaki F."/>
            <person name="Takami H."/>
        </authorList>
    </citation>
    <scope>NUCLEOTIDE SEQUENCE</scope>
    <source>
        <strain evidence="4">Expedition CK06-06</strain>
    </source>
</reference>
<evidence type="ECO:0000259" key="3">
    <source>
        <dbReference type="Pfam" id="PF13802"/>
    </source>
</evidence>
<dbReference type="InterPro" id="IPR000322">
    <property type="entry name" value="Glyco_hydro_31_TIM"/>
</dbReference>
<dbReference type="GO" id="GO:0030246">
    <property type="term" value="F:carbohydrate binding"/>
    <property type="evidence" value="ECO:0007669"/>
    <property type="project" value="InterPro"/>
</dbReference>
<dbReference type="Gene3D" id="3.20.20.80">
    <property type="entry name" value="Glycosidases"/>
    <property type="match status" value="1"/>
</dbReference>
<dbReference type="PANTHER" id="PTHR43863:SF2">
    <property type="entry name" value="MALTASE-GLUCOAMYLASE"/>
    <property type="match status" value="1"/>
</dbReference>
<name>X1D041_9ZZZZ</name>
<dbReference type="GO" id="GO:0005975">
    <property type="term" value="P:carbohydrate metabolic process"/>
    <property type="evidence" value="ECO:0007669"/>
    <property type="project" value="InterPro"/>
</dbReference>
<comment type="similarity">
    <text evidence="1">Belongs to the glycosyl hydrolase 31 family.</text>
</comment>
<dbReference type="Gene3D" id="2.60.40.1760">
    <property type="entry name" value="glycosyl hydrolase (family 31)"/>
    <property type="match status" value="1"/>
</dbReference>
<accession>X1D041</accession>